<reference evidence="3 4" key="1">
    <citation type="submission" date="2020-11" db="EMBL/GenBank/DDBJ databases">
        <title>A novel isolate from a Black sea contaminated sediment with potential to produce alkanes: Plantactinospora alkalitolerans sp. nov.</title>
        <authorList>
            <person name="Carro L."/>
            <person name="Veyisoglu A."/>
            <person name="Guven K."/>
            <person name="Schumann P."/>
            <person name="Klenk H.-P."/>
            <person name="Sahin N."/>
        </authorList>
    </citation>
    <scope>NUCLEOTIDE SEQUENCE [LARGE SCALE GENOMIC DNA]</scope>
    <source>
        <strain evidence="3 4">S1510</strain>
    </source>
</reference>
<evidence type="ECO:0000313" key="4">
    <source>
        <dbReference type="Proteomes" id="UP000638560"/>
    </source>
</evidence>
<proteinExistence type="predicted"/>
<evidence type="ECO:0000313" key="3">
    <source>
        <dbReference type="EMBL" id="MBF9132470.1"/>
    </source>
</evidence>
<dbReference type="Pfam" id="PF00109">
    <property type="entry name" value="ketoacyl-synt"/>
    <property type="match status" value="1"/>
</dbReference>
<dbReference type="EMBL" id="JADPUN010000233">
    <property type="protein sequence ID" value="MBF9132470.1"/>
    <property type="molecule type" value="Genomic_DNA"/>
</dbReference>
<comment type="caution">
    <text evidence="3">The sequence shown here is derived from an EMBL/GenBank/DDBJ whole genome shotgun (WGS) entry which is preliminary data.</text>
</comment>
<dbReference type="RefSeq" id="WP_196204000.1">
    <property type="nucleotide sequence ID" value="NZ_JADPUN010000233.1"/>
</dbReference>
<dbReference type="SUPFAM" id="SSF53901">
    <property type="entry name" value="Thiolase-like"/>
    <property type="match status" value="1"/>
</dbReference>
<dbReference type="Proteomes" id="UP000638560">
    <property type="component" value="Unassembled WGS sequence"/>
</dbReference>
<feature type="domain" description="Beta-ketoacyl synthase-like N-terminal" evidence="2">
    <location>
        <begin position="143"/>
        <end position="263"/>
    </location>
</feature>
<dbReference type="InterPro" id="IPR014030">
    <property type="entry name" value="Ketoacyl_synth_N"/>
</dbReference>
<sequence length="411" mass="40496">MTGPQDLVRLVGGTSAAPSEVRRFEAPYTDLDPVDRLAAGPVEPRMPPGVAVRGLRALPHESLLALAAAVTAEDAASPSDLRLAAASPSDLPLAGPSPSDLRLAAASQRDVRFAGASPGGAGWTGTPPGGISGFAAGVGPVAVLWASSSAGLAEYATICVEAAVLDPGLSSPIIGPASAFNGPAATVSIRLGLDGPNETVTGGTTAGLTALIEAGRFVADGAAARALVGASATVSRWSLAGLAEDFVAAEGAGCLAVQPWHDGDPGVRLGRFHRVGLDRSRLVTESRDLVRAALPPGGPRLGAPPGTGAAAGRGATGGAAAVGSGPMIVSALDVGLVEALAEVHPGPVWHLERSLGDFGAAGGFMAVACAVAYCAGARAPTSLLALAIEPSGNAAVMEVFTWGASTSSSVW</sequence>
<feature type="region of interest" description="Disordered" evidence="1">
    <location>
        <begin position="293"/>
        <end position="315"/>
    </location>
</feature>
<accession>A0ABS0H1Z6</accession>
<dbReference type="Gene3D" id="3.40.47.10">
    <property type="match status" value="1"/>
</dbReference>
<keyword evidence="4" id="KW-1185">Reference proteome</keyword>
<evidence type="ECO:0000259" key="2">
    <source>
        <dbReference type="Pfam" id="PF00109"/>
    </source>
</evidence>
<gene>
    <name evidence="3" type="ORF">I0C86_26480</name>
</gene>
<organism evidence="3 4">
    <name type="scientific">Plantactinospora alkalitolerans</name>
    <dbReference type="NCBI Taxonomy" id="2789879"/>
    <lineage>
        <taxon>Bacteria</taxon>
        <taxon>Bacillati</taxon>
        <taxon>Actinomycetota</taxon>
        <taxon>Actinomycetes</taxon>
        <taxon>Micromonosporales</taxon>
        <taxon>Micromonosporaceae</taxon>
        <taxon>Plantactinospora</taxon>
    </lineage>
</organism>
<protein>
    <recommendedName>
        <fullName evidence="2">Beta-ketoacyl synthase-like N-terminal domain-containing protein</fullName>
    </recommendedName>
</protein>
<dbReference type="InterPro" id="IPR016039">
    <property type="entry name" value="Thiolase-like"/>
</dbReference>
<evidence type="ECO:0000256" key="1">
    <source>
        <dbReference type="SAM" id="MobiDB-lite"/>
    </source>
</evidence>
<name>A0ABS0H1Z6_9ACTN</name>